<dbReference type="InterPro" id="IPR042219">
    <property type="entry name" value="AAA_lid_11_sf"/>
</dbReference>
<dbReference type="EMBL" id="HBFQ01006268">
    <property type="protein sequence ID" value="CAD8830084.1"/>
    <property type="molecule type" value="Transcribed_RNA"/>
</dbReference>
<dbReference type="AlphaFoldDB" id="A0A7S1EXC8"/>
<dbReference type="Gene3D" id="1.10.8.720">
    <property type="entry name" value="Region D6 of dynein motor"/>
    <property type="match status" value="1"/>
</dbReference>
<dbReference type="Pfam" id="PF18199">
    <property type="entry name" value="Dynein_C"/>
    <property type="match status" value="1"/>
</dbReference>
<sequence>MTDELYNRAKETHKYRRLFFSLCWTHAVALERRKFKMLGWNVGYDFNDSDFEISENILQIYLDENPNEIPWEAIRYLISEANYGGRITEHPDNRVMRAYVADFFCPAALQPKFMLSTLPTYMIPEDGSLNSYRNYARDLPLSEPPEAFGQHANAEISSSLQDTDTMLVTILSMQGGASAGGSGGSRADAVMATCEGLRERLPENIDWEEVRERNDSDQSPLKVCLLQEIERYNGLLTAVRTSLQELVKGIQGFVVISKDQEEVLGSLYEGKVPASWLFAFPSIKSLSSWMPDLVERIEQLNSWAFQGIAKVFWLGGITYPTSFLTALMQASARRNMVSVDTLSWDFPVMSSDESSLAAPKEGAYVKNMILEGARWDPTGGHLTDAETMQLFAPMPIVHFKPVTKKKASEGTYQCPLYLYPIRTGSRERPSFMIWLDLKAGANDANFWTKRGTALLLSIG</sequence>
<accession>A0A7S1EXC8</accession>
<feature type="domain" description="Dynein heavy chain AAA lid" evidence="1">
    <location>
        <begin position="16"/>
        <end position="154"/>
    </location>
</feature>
<dbReference type="Pfam" id="PF18198">
    <property type="entry name" value="AAA_lid_11"/>
    <property type="match status" value="1"/>
</dbReference>
<dbReference type="PANTHER" id="PTHR22878">
    <property type="entry name" value="DYNEIN HEAVY CHAIN 6, AXONEMAL-LIKE-RELATED"/>
    <property type="match status" value="1"/>
</dbReference>
<evidence type="ECO:0000259" key="2">
    <source>
        <dbReference type="Pfam" id="PF18199"/>
    </source>
</evidence>
<reference evidence="3" key="1">
    <citation type="submission" date="2021-01" db="EMBL/GenBank/DDBJ databases">
        <authorList>
            <person name="Corre E."/>
            <person name="Pelletier E."/>
            <person name="Niang G."/>
            <person name="Scheremetjew M."/>
            <person name="Finn R."/>
            <person name="Kale V."/>
            <person name="Holt S."/>
            <person name="Cochrane G."/>
            <person name="Meng A."/>
            <person name="Brown T."/>
            <person name="Cohen L."/>
        </authorList>
    </citation>
    <scope>NUCLEOTIDE SEQUENCE</scope>
</reference>
<dbReference type="GO" id="GO:0030286">
    <property type="term" value="C:dynein complex"/>
    <property type="evidence" value="ECO:0007669"/>
    <property type="project" value="InterPro"/>
</dbReference>
<proteinExistence type="predicted"/>
<protein>
    <recommendedName>
        <fullName evidence="4">Dynein heavy chain C-terminal domain-containing protein</fullName>
    </recommendedName>
</protein>
<evidence type="ECO:0000313" key="3">
    <source>
        <dbReference type="EMBL" id="CAD8830084.1"/>
    </source>
</evidence>
<dbReference type="InterPro" id="IPR041228">
    <property type="entry name" value="Dynein_C"/>
</dbReference>
<name>A0A7S1EXC8_NOCSC</name>
<dbReference type="GO" id="GO:0007018">
    <property type="term" value="P:microtubule-based movement"/>
    <property type="evidence" value="ECO:0007669"/>
    <property type="project" value="InterPro"/>
</dbReference>
<evidence type="ECO:0008006" key="4">
    <source>
        <dbReference type="Google" id="ProtNLM"/>
    </source>
</evidence>
<dbReference type="GO" id="GO:0051959">
    <property type="term" value="F:dynein light intermediate chain binding"/>
    <property type="evidence" value="ECO:0007669"/>
    <property type="project" value="InterPro"/>
</dbReference>
<dbReference type="GO" id="GO:0045505">
    <property type="term" value="F:dynein intermediate chain binding"/>
    <property type="evidence" value="ECO:0007669"/>
    <property type="project" value="InterPro"/>
</dbReference>
<dbReference type="FunFam" id="3.10.490.20:FF:000008">
    <property type="entry name" value="dynein heavy chain 2, axonemal"/>
    <property type="match status" value="1"/>
</dbReference>
<organism evidence="3">
    <name type="scientific">Noctiluca scintillans</name>
    <name type="common">Sea sparkle</name>
    <name type="synonym">Red tide dinoflagellate</name>
    <dbReference type="NCBI Taxonomy" id="2966"/>
    <lineage>
        <taxon>Eukaryota</taxon>
        <taxon>Sar</taxon>
        <taxon>Alveolata</taxon>
        <taxon>Dinophyceae</taxon>
        <taxon>Noctilucales</taxon>
        <taxon>Noctilucaceae</taxon>
        <taxon>Noctiluca</taxon>
    </lineage>
</organism>
<dbReference type="InterPro" id="IPR026983">
    <property type="entry name" value="DHC"/>
</dbReference>
<dbReference type="InterPro" id="IPR041658">
    <property type="entry name" value="AAA_lid_11"/>
</dbReference>
<feature type="domain" description="Dynein heavy chain C-terminal" evidence="2">
    <location>
        <begin position="161"/>
        <end position="456"/>
    </location>
</feature>
<evidence type="ECO:0000259" key="1">
    <source>
        <dbReference type="Pfam" id="PF18198"/>
    </source>
</evidence>
<gene>
    <name evidence="3" type="ORF">NSCI0253_LOCUS4430</name>
</gene>
<dbReference type="PANTHER" id="PTHR22878:SF68">
    <property type="entry name" value="DYNEIN HEAVY CHAIN 6, AXONEMAL-LIKE"/>
    <property type="match status" value="1"/>
</dbReference>
<dbReference type="InterPro" id="IPR043160">
    <property type="entry name" value="Dynein_C_barrel"/>
</dbReference>
<dbReference type="Gene3D" id="1.20.1270.280">
    <property type="match status" value="1"/>
</dbReference>
<dbReference type="Gene3D" id="3.10.490.20">
    <property type="match status" value="1"/>
</dbReference>